<evidence type="ECO:0000256" key="1">
    <source>
        <dbReference type="ARBA" id="ARBA00004370"/>
    </source>
</evidence>
<dbReference type="GO" id="GO:0005737">
    <property type="term" value="C:cytoplasm"/>
    <property type="evidence" value="ECO:0007669"/>
    <property type="project" value="UniProtKB-SubCell"/>
</dbReference>
<dbReference type="Pfam" id="PF01734">
    <property type="entry name" value="Patatin"/>
    <property type="match status" value="1"/>
</dbReference>
<keyword evidence="15" id="KW-1185">Reference proteome</keyword>
<dbReference type="Pfam" id="PF24179">
    <property type="entry name" value="NTE_Ploop"/>
    <property type="match status" value="1"/>
</dbReference>
<organism evidence="14 15">
    <name type="scientific">Dokdonella fugitiva</name>
    <dbReference type="NCBI Taxonomy" id="328517"/>
    <lineage>
        <taxon>Bacteria</taxon>
        <taxon>Pseudomonadati</taxon>
        <taxon>Pseudomonadota</taxon>
        <taxon>Gammaproteobacteria</taxon>
        <taxon>Lysobacterales</taxon>
        <taxon>Rhodanobacteraceae</taxon>
        <taxon>Dokdonella</taxon>
    </lineage>
</organism>
<name>A0A839F4A4_9GAMM</name>
<dbReference type="PROSITE" id="PS50042">
    <property type="entry name" value="CNMP_BINDING_3"/>
    <property type="match status" value="1"/>
</dbReference>
<dbReference type="RefSeq" id="WP_182531916.1">
    <property type="nucleotide sequence ID" value="NZ_JACGXL010000005.1"/>
</dbReference>
<feature type="active site" description="Proton acceptor" evidence="10">
    <location>
        <position position="469"/>
    </location>
</feature>
<dbReference type="InterPro" id="IPR002641">
    <property type="entry name" value="PNPLA_dom"/>
</dbReference>
<dbReference type="EMBL" id="JACGXL010000005">
    <property type="protein sequence ID" value="MBA8888872.1"/>
    <property type="molecule type" value="Genomic_DNA"/>
</dbReference>
<evidence type="ECO:0000256" key="10">
    <source>
        <dbReference type="PROSITE-ProRule" id="PRU01161"/>
    </source>
</evidence>
<dbReference type="PANTHER" id="PTHR14226">
    <property type="entry name" value="NEUROPATHY TARGET ESTERASE/SWISS CHEESE D.MELANOGASTER"/>
    <property type="match status" value="1"/>
</dbReference>
<comment type="caution">
    <text evidence="14">The sequence shown here is derived from an EMBL/GenBank/DDBJ whole genome shotgun (WGS) entry which is preliminary data.</text>
</comment>
<evidence type="ECO:0000313" key="15">
    <source>
        <dbReference type="Proteomes" id="UP000550401"/>
    </source>
</evidence>
<evidence type="ECO:0000256" key="4">
    <source>
        <dbReference type="ARBA" id="ARBA00022692"/>
    </source>
</evidence>
<evidence type="ECO:0000256" key="11">
    <source>
        <dbReference type="SAM" id="MobiDB-lite"/>
    </source>
</evidence>
<dbReference type="CDD" id="cd07205">
    <property type="entry name" value="Pat_PNPLA6_PNPLA7_NTE1_like"/>
    <property type="match status" value="1"/>
</dbReference>
<dbReference type="AlphaFoldDB" id="A0A839F4A4"/>
<evidence type="ECO:0000313" key="14">
    <source>
        <dbReference type="EMBL" id="MBA8888872.1"/>
    </source>
</evidence>
<keyword evidence="5 10" id="KW-0378">Hydrolase</keyword>
<dbReference type="InterPro" id="IPR014710">
    <property type="entry name" value="RmlC-like_jellyroll"/>
</dbReference>
<feature type="compositionally biased region" description="Basic and acidic residues" evidence="11">
    <location>
        <begin position="592"/>
        <end position="602"/>
    </location>
</feature>
<dbReference type="GO" id="GO:0016020">
    <property type="term" value="C:membrane"/>
    <property type="evidence" value="ECO:0007669"/>
    <property type="project" value="UniProtKB-SubCell"/>
</dbReference>
<dbReference type="CDD" id="cd00038">
    <property type="entry name" value="CAP_ED"/>
    <property type="match status" value="1"/>
</dbReference>
<evidence type="ECO:0000256" key="7">
    <source>
        <dbReference type="ARBA" id="ARBA00022989"/>
    </source>
</evidence>
<dbReference type="GO" id="GO:0004622">
    <property type="term" value="F:phosphatidylcholine lysophospholipase activity"/>
    <property type="evidence" value="ECO:0007669"/>
    <property type="project" value="UniProtKB-ARBA"/>
</dbReference>
<evidence type="ECO:0000256" key="3">
    <source>
        <dbReference type="ARBA" id="ARBA00006636"/>
    </source>
</evidence>
<dbReference type="PANTHER" id="PTHR14226:SF29">
    <property type="entry name" value="NEUROPATHY TARGET ESTERASE SWS"/>
    <property type="match status" value="1"/>
</dbReference>
<proteinExistence type="inferred from homology"/>
<dbReference type="InterPro" id="IPR000595">
    <property type="entry name" value="cNMP-bd_dom"/>
</dbReference>
<evidence type="ECO:0000259" key="13">
    <source>
        <dbReference type="PROSITE" id="PS51635"/>
    </source>
</evidence>
<dbReference type="Proteomes" id="UP000550401">
    <property type="component" value="Unassembled WGS sequence"/>
</dbReference>
<accession>A0A839F4A4</accession>
<keyword evidence="7" id="KW-1133">Transmembrane helix</keyword>
<evidence type="ECO:0000256" key="5">
    <source>
        <dbReference type="ARBA" id="ARBA00022801"/>
    </source>
</evidence>
<feature type="region of interest" description="Disordered" evidence="11">
    <location>
        <begin position="592"/>
        <end position="627"/>
    </location>
</feature>
<keyword evidence="9" id="KW-0472">Membrane</keyword>
<dbReference type="PROSITE" id="PS51635">
    <property type="entry name" value="PNPLA"/>
    <property type="match status" value="1"/>
</dbReference>
<protein>
    <submittedName>
        <fullName evidence="14">Putative acylesterase/phospholipase RssA/CRP-like cAMP-binding protein</fullName>
    </submittedName>
</protein>
<dbReference type="Pfam" id="PF00027">
    <property type="entry name" value="cNMP_binding"/>
    <property type="match status" value="1"/>
</dbReference>
<feature type="short sequence motif" description="GXGXXG" evidence="10">
    <location>
        <begin position="326"/>
        <end position="331"/>
    </location>
</feature>
<feature type="short sequence motif" description="DGA/G" evidence="10">
    <location>
        <begin position="469"/>
        <end position="471"/>
    </location>
</feature>
<dbReference type="GO" id="GO:0016042">
    <property type="term" value="P:lipid catabolic process"/>
    <property type="evidence" value="ECO:0007669"/>
    <property type="project" value="UniProtKB-UniRule"/>
</dbReference>
<evidence type="ECO:0000256" key="6">
    <source>
        <dbReference type="ARBA" id="ARBA00022963"/>
    </source>
</evidence>
<feature type="domain" description="PNPLA" evidence="13">
    <location>
        <begin position="322"/>
        <end position="482"/>
    </location>
</feature>
<reference evidence="14 15" key="1">
    <citation type="submission" date="2020-07" db="EMBL/GenBank/DDBJ databases">
        <title>Genomic Encyclopedia of Type Strains, Phase IV (KMG-V): Genome sequencing to study the core and pangenomes of soil and plant-associated prokaryotes.</title>
        <authorList>
            <person name="Whitman W."/>
        </authorList>
    </citation>
    <scope>NUCLEOTIDE SEQUENCE [LARGE SCALE GENOMIC DNA]</scope>
    <source>
        <strain evidence="14 15">RH2WT43</strain>
    </source>
</reference>
<comment type="similarity">
    <text evidence="3">Belongs to the NTE family.</text>
</comment>
<dbReference type="InterPro" id="IPR016035">
    <property type="entry name" value="Acyl_Trfase/lysoPLipase"/>
</dbReference>
<feature type="domain" description="Cyclic nucleotide-binding" evidence="12">
    <location>
        <begin position="12"/>
        <end position="111"/>
    </location>
</feature>
<keyword evidence="8 10" id="KW-0443">Lipid metabolism</keyword>
<dbReference type="InterPro" id="IPR018490">
    <property type="entry name" value="cNMP-bd_dom_sf"/>
</dbReference>
<dbReference type="InterPro" id="IPR050301">
    <property type="entry name" value="NTE"/>
</dbReference>
<sequence length="627" mass="67548">MDKKTVLSGSPLFRDLAPDALEAIAARFDVEELRGGRTLFREGDLPDYLYVVATGRLQAQHADGVVIGEIGRGEPVGEMALLSGETRGADVVALRDSLLLRINRMALLDLVSRHPSALLALCGTIARRSRRSARGARLDAARGNRTIAVIRAQPGIRLGPVVERVVGGMRKTGKVVRCLGAADVDKQFGEGAAQTPFGAGDRHRIISAWLERRELAGGHLVLWSDASGEQWTERCLRQSDRVIVVVSSDGGQPAVALARTLRQHAPRTPVDLLVLRPDGSQAGDVLEWRVLFGARSHYFVRPDAQADHEAVARQLSGHGLGVVFGGGGARGFAHVGLVRAMEELRVGADIVGGTSMGAFFAALHATGASSRDMLAIGRETFVDKNYLNDYVWPSVSLIRGRKFLKRLRSVFGDTRIEDLRVPYYCISTNLTRGRQEVHDSGSLAVWVGTSMCVPGIAPPVAWNGCLLVDGAIANSLPIDVMHALGRGPIVASDVAAGGGLDAPGIVGPDPEALLHRRSNPSRVSLFGLLVSGFTPSREDAGTREDLADLHLRMPVHGVRMFGWREVQSLVDRSYEYSLAALKGFFDERRRSELARTDRREGAATRARAATAAATRSPKPTAVSRPSR</sequence>
<comment type="subcellular location">
    <subcellularLocation>
        <location evidence="2">Cytoplasm</location>
    </subcellularLocation>
    <subcellularLocation>
        <location evidence="1">Membrane</location>
    </subcellularLocation>
</comment>
<feature type="compositionally biased region" description="Low complexity" evidence="11">
    <location>
        <begin position="603"/>
        <end position="615"/>
    </location>
</feature>
<evidence type="ECO:0000256" key="9">
    <source>
        <dbReference type="ARBA" id="ARBA00023136"/>
    </source>
</evidence>
<dbReference type="InterPro" id="IPR056556">
    <property type="entry name" value="NTE1_P-loop_dom"/>
</dbReference>
<evidence type="ECO:0000256" key="2">
    <source>
        <dbReference type="ARBA" id="ARBA00004496"/>
    </source>
</evidence>
<dbReference type="SMART" id="SM00100">
    <property type="entry name" value="cNMP"/>
    <property type="match status" value="1"/>
</dbReference>
<evidence type="ECO:0000259" key="12">
    <source>
        <dbReference type="PROSITE" id="PS50042"/>
    </source>
</evidence>
<dbReference type="SUPFAM" id="SSF52151">
    <property type="entry name" value="FabD/lysophospholipase-like"/>
    <property type="match status" value="1"/>
</dbReference>
<keyword evidence="4" id="KW-0812">Transmembrane</keyword>
<evidence type="ECO:0000256" key="8">
    <source>
        <dbReference type="ARBA" id="ARBA00023098"/>
    </source>
</evidence>
<dbReference type="SUPFAM" id="SSF51206">
    <property type="entry name" value="cAMP-binding domain-like"/>
    <property type="match status" value="1"/>
</dbReference>
<gene>
    <name evidence="14" type="ORF">FHW12_003108</name>
</gene>
<dbReference type="Gene3D" id="3.40.1090.10">
    <property type="entry name" value="Cytosolic phospholipase A2 catalytic domain"/>
    <property type="match status" value="1"/>
</dbReference>
<feature type="short sequence motif" description="GXSXG" evidence="10">
    <location>
        <begin position="353"/>
        <end position="357"/>
    </location>
</feature>
<dbReference type="Gene3D" id="2.60.120.10">
    <property type="entry name" value="Jelly Rolls"/>
    <property type="match status" value="1"/>
</dbReference>
<keyword evidence="6 10" id="KW-0442">Lipid degradation</keyword>
<feature type="active site" description="Nucleophile" evidence="10">
    <location>
        <position position="355"/>
    </location>
</feature>